<dbReference type="EMBL" id="GBRH01249550">
    <property type="protein sequence ID" value="JAD48345.1"/>
    <property type="molecule type" value="Transcribed_RNA"/>
</dbReference>
<accession>A0A0A9AHB2</accession>
<sequence>MLLGFLCLKDLSFWELLFGN</sequence>
<name>A0A0A9AHB2_ARUDO</name>
<evidence type="ECO:0000313" key="1">
    <source>
        <dbReference type="EMBL" id="JAD48345.1"/>
    </source>
</evidence>
<reference evidence="1" key="2">
    <citation type="journal article" date="2015" name="Data Brief">
        <title>Shoot transcriptome of the giant reed, Arundo donax.</title>
        <authorList>
            <person name="Barrero R.A."/>
            <person name="Guerrero F.D."/>
            <person name="Moolhuijzen P."/>
            <person name="Goolsby J.A."/>
            <person name="Tidwell J."/>
            <person name="Bellgard S.E."/>
            <person name="Bellgard M.I."/>
        </authorList>
    </citation>
    <scope>NUCLEOTIDE SEQUENCE</scope>
    <source>
        <tissue evidence="1">Shoot tissue taken approximately 20 cm above the soil surface</tissue>
    </source>
</reference>
<dbReference type="AlphaFoldDB" id="A0A0A9AHB2"/>
<organism evidence="1">
    <name type="scientific">Arundo donax</name>
    <name type="common">Giant reed</name>
    <name type="synonym">Donax arundinaceus</name>
    <dbReference type="NCBI Taxonomy" id="35708"/>
    <lineage>
        <taxon>Eukaryota</taxon>
        <taxon>Viridiplantae</taxon>
        <taxon>Streptophyta</taxon>
        <taxon>Embryophyta</taxon>
        <taxon>Tracheophyta</taxon>
        <taxon>Spermatophyta</taxon>
        <taxon>Magnoliopsida</taxon>
        <taxon>Liliopsida</taxon>
        <taxon>Poales</taxon>
        <taxon>Poaceae</taxon>
        <taxon>PACMAD clade</taxon>
        <taxon>Arundinoideae</taxon>
        <taxon>Arundineae</taxon>
        <taxon>Arundo</taxon>
    </lineage>
</organism>
<proteinExistence type="predicted"/>
<reference evidence="1" key="1">
    <citation type="submission" date="2014-09" db="EMBL/GenBank/DDBJ databases">
        <authorList>
            <person name="Magalhaes I.L.F."/>
            <person name="Oliveira U."/>
            <person name="Santos F.R."/>
            <person name="Vidigal T.H.D.A."/>
            <person name="Brescovit A.D."/>
            <person name="Santos A.J."/>
        </authorList>
    </citation>
    <scope>NUCLEOTIDE SEQUENCE</scope>
    <source>
        <tissue evidence="1">Shoot tissue taken approximately 20 cm above the soil surface</tissue>
    </source>
</reference>
<protein>
    <submittedName>
        <fullName evidence="1">Uncharacterized protein</fullName>
    </submittedName>
</protein>